<gene>
    <name evidence="1" type="ORF">ET495_10115</name>
</gene>
<accession>A0A4P6EP58</accession>
<evidence type="ECO:0000313" key="1">
    <source>
        <dbReference type="EMBL" id="QAY63543.1"/>
    </source>
</evidence>
<reference evidence="1 2" key="1">
    <citation type="submission" date="2019-01" db="EMBL/GenBank/DDBJ databases">
        <title>Genome sequencing of strain 2JSPR-7.</title>
        <authorList>
            <person name="Heo J."/>
            <person name="Kim S.-J."/>
            <person name="Kim J.-S."/>
            <person name="Hong S.-B."/>
            <person name="Kwon S.-W."/>
        </authorList>
    </citation>
    <scope>NUCLEOTIDE SEQUENCE [LARGE SCALE GENOMIC DNA]</scope>
    <source>
        <strain evidence="1 2">2JSPR-7</strain>
    </source>
</reference>
<dbReference type="Proteomes" id="UP000291758">
    <property type="component" value="Chromosome"/>
</dbReference>
<dbReference type="EMBL" id="CP035495">
    <property type="protein sequence ID" value="QAY63543.1"/>
    <property type="molecule type" value="Genomic_DNA"/>
</dbReference>
<proteinExistence type="predicted"/>
<protein>
    <submittedName>
        <fullName evidence="1">Uncharacterized protein</fullName>
    </submittedName>
</protein>
<keyword evidence="2" id="KW-1185">Reference proteome</keyword>
<dbReference type="KEGG" id="xyl:ET495_10115"/>
<dbReference type="AlphaFoldDB" id="A0A4P6EP58"/>
<name>A0A4P6EP58_9MICO</name>
<sequence length="498" mass="55700">MHITDVETDNERFAECFARLLTGLPWFWMSGGWSSGDTPPMLVLMDEAARHQSFETWSYEEARDAAPAFTREQRLLLTAWHWPDRELRSVDEDKLTPALKMASSLEMASWVIREAADRTCTLDEGDERREWALRVLAHVKWHTGLSSREVSAVVRGRVDRDRFALTLDEVETLARVLHLEYDTQTNGWVLVDAPGLRREIEASALAIDRVDELRRMSPAQIATTVKRIPDAASAAGPTPPTRTSRYRPLYATLRKRVDQAFVLPFGELDNILSGDGEREGLPESARTAGWWTGTVRAAPRRPHLGAWLAAGYTAEPITDGGPVEAVQFNALPDRDDWVAHRDENLDNGFPTQPIAEASRINLGRRPGDVRELLMVHEAQYPDPLAEKHGLIHPRYQVLAELVSNAIADGRGPDASHTSLAVETIVEVLRINPAGLGRSDMLAELARLGCDVRAADTCPIPSWHKWFSSVLTVARRRGLIANHGTRSRPLWRLTPSAVR</sequence>
<dbReference type="OrthoDB" id="244285at2"/>
<organism evidence="1 2">
    <name type="scientific">Xylanimonas allomyrinae</name>
    <dbReference type="NCBI Taxonomy" id="2509459"/>
    <lineage>
        <taxon>Bacteria</taxon>
        <taxon>Bacillati</taxon>
        <taxon>Actinomycetota</taxon>
        <taxon>Actinomycetes</taxon>
        <taxon>Micrococcales</taxon>
        <taxon>Promicromonosporaceae</taxon>
        <taxon>Xylanimonas</taxon>
    </lineage>
</organism>
<evidence type="ECO:0000313" key="2">
    <source>
        <dbReference type="Proteomes" id="UP000291758"/>
    </source>
</evidence>
<dbReference type="RefSeq" id="WP_129204698.1">
    <property type="nucleotide sequence ID" value="NZ_CP035495.1"/>
</dbReference>